<feature type="binding site" evidence="10">
    <location>
        <position position="258"/>
    </location>
    <ligand>
        <name>Zn(2+)</name>
        <dbReference type="ChEBI" id="CHEBI:29105"/>
        <label>2</label>
        <note>catalytic</note>
    </ligand>
</feature>
<feature type="binding site" evidence="10">
    <location>
        <position position="222"/>
    </location>
    <ligand>
        <name>Zn(2+)</name>
        <dbReference type="ChEBI" id="CHEBI:29105"/>
        <label>1</label>
    </ligand>
</feature>
<keyword evidence="7" id="KW-0482">Metalloprotease</keyword>
<evidence type="ECO:0000256" key="10">
    <source>
        <dbReference type="PIRSR" id="PIRSR621190-2"/>
    </source>
</evidence>
<evidence type="ECO:0000256" key="9">
    <source>
        <dbReference type="PIRSR" id="PIRSR621190-1"/>
    </source>
</evidence>
<dbReference type="Gene3D" id="3.40.390.10">
    <property type="entry name" value="Collagenase (Catalytic Domain)"/>
    <property type="match status" value="1"/>
</dbReference>
<keyword evidence="14" id="KW-1185">Reference proteome</keyword>
<evidence type="ECO:0000256" key="3">
    <source>
        <dbReference type="ARBA" id="ARBA00022723"/>
    </source>
</evidence>
<comment type="cofactor">
    <cofactor evidence="10">
        <name>Ca(2+)</name>
        <dbReference type="ChEBI" id="CHEBI:29108"/>
    </cofactor>
    <text evidence="10">Can bind about 5 Ca(2+) ions per subunit.</text>
</comment>
<accession>A0AAN8UUA9</accession>
<feature type="signal peptide" evidence="11">
    <location>
        <begin position="1"/>
        <end position="26"/>
    </location>
</feature>
<dbReference type="CDD" id="cd04278">
    <property type="entry name" value="ZnMc_MMP"/>
    <property type="match status" value="1"/>
</dbReference>
<feature type="binding site" evidence="10">
    <location>
        <position position="227"/>
    </location>
    <ligand>
        <name>Ca(2+)</name>
        <dbReference type="ChEBI" id="CHEBI:29108"/>
        <label>1</label>
    </ligand>
</feature>
<dbReference type="Pfam" id="PF00413">
    <property type="entry name" value="Peptidase_M10"/>
    <property type="match status" value="1"/>
</dbReference>
<dbReference type="GO" id="GO:0031012">
    <property type="term" value="C:extracellular matrix"/>
    <property type="evidence" value="ECO:0007669"/>
    <property type="project" value="InterPro"/>
</dbReference>
<keyword evidence="8" id="KW-0865">Zymogen</keyword>
<proteinExistence type="inferred from homology"/>
<dbReference type="SMART" id="SM00235">
    <property type="entry name" value="ZnMc"/>
    <property type="match status" value="1"/>
</dbReference>
<dbReference type="SUPFAM" id="SSF47090">
    <property type="entry name" value="PGBD-like"/>
    <property type="match status" value="1"/>
</dbReference>
<keyword evidence="3 10" id="KW-0479">Metal-binding</keyword>
<evidence type="ECO:0000256" key="1">
    <source>
        <dbReference type="ARBA" id="ARBA00009614"/>
    </source>
</evidence>
<feature type="binding site" evidence="10">
    <location>
        <position position="224"/>
    </location>
    <ligand>
        <name>Ca(2+)</name>
        <dbReference type="ChEBI" id="CHEBI:29108"/>
        <label>3</label>
    </ligand>
</feature>
<dbReference type="InterPro" id="IPR001818">
    <property type="entry name" value="Pept_M10_metallopeptidase"/>
</dbReference>
<evidence type="ECO:0000313" key="14">
    <source>
        <dbReference type="Proteomes" id="UP001370490"/>
    </source>
</evidence>
<keyword evidence="4 11" id="KW-0732">Signal</keyword>
<dbReference type="InterPro" id="IPR021190">
    <property type="entry name" value="Pept_M10A"/>
</dbReference>
<gene>
    <name evidence="13" type="ORF">RJ641_012627</name>
</gene>
<dbReference type="AlphaFoldDB" id="A0AAN8UUA9"/>
<dbReference type="GO" id="GO:0008270">
    <property type="term" value="F:zinc ion binding"/>
    <property type="evidence" value="ECO:0007669"/>
    <property type="project" value="InterPro"/>
</dbReference>
<comment type="caution">
    <text evidence="13">The sequence shown here is derived from an EMBL/GenBank/DDBJ whole genome shotgun (WGS) entry which is preliminary data.</text>
</comment>
<evidence type="ECO:0000256" key="4">
    <source>
        <dbReference type="ARBA" id="ARBA00022729"/>
    </source>
</evidence>
<evidence type="ECO:0000256" key="2">
    <source>
        <dbReference type="ARBA" id="ARBA00022670"/>
    </source>
</evidence>
<comment type="cofactor">
    <cofactor evidence="10">
        <name>Zn(2+)</name>
        <dbReference type="ChEBI" id="CHEBI:29105"/>
    </cofactor>
    <text evidence="10">Binds 2 Zn(2+) ions per subunit.</text>
</comment>
<dbReference type="InterPro" id="IPR033739">
    <property type="entry name" value="M10A_MMP"/>
</dbReference>
<organism evidence="13 14">
    <name type="scientific">Dillenia turbinata</name>
    <dbReference type="NCBI Taxonomy" id="194707"/>
    <lineage>
        <taxon>Eukaryota</taxon>
        <taxon>Viridiplantae</taxon>
        <taxon>Streptophyta</taxon>
        <taxon>Embryophyta</taxon>
        <taxon>Tracheophyta</taxon>
        <taxon>Spermatophyta</taxon>
        <taxon>Magnoliopsida</taxon>
        <taxon>eudicotyledons</taxon>
        <taxon>Gunneridae</taxon>
        <taxon>Pentapetalae</taxon>
        <taxon>Dilleniales</taxon>
        <taxon>Dilleniaceae</taxon>
        <taxon>Dillenia</taxon>
    </lineage>
</organism>
<feature type="chain" id="PRO_5042998824" evidence="11">
    <location>
        <begin position="27"/>
        <end position="293"/>
    </location>
</feature>
<dbReference type="InterPro" id="IPR021158">
    <property type="entry name" value="Pept_M10A_Zn_BS"/>
</dbReference>
<protein>
    <submittedName>
        <fullName evidence="13">Peptidase M10, metallopeptidase</fullName>
    </submittedName>
</protein>
<feature type="binding site" evidence="10">
    <location>
        <position position="252"/>
    </location>
    <ligand>
        <name>Zn(2+)</name>
        <dbReference type="ChEBI" id="CHEBI:29105"/>
        <label>2</label>
        <note>catalytic</note>
    </ligand>
</feature>
<evidence type="ECO:0000256" key="5">
    <source>
        <dbReference type="ARBA" id="ARBA00022801"/>
    </source>
</evidence>
<feature type="binding site" evidence="10">
    <location>
        <position position="204"/>
    </location>
    <ligand>
        <name>Ca(2+)</name>
        <dbReference type="ChEBI" id="CHEBI:29108"/>
        <label>3</label>
    </ligand>
</feature>
<feature type="binding site" evidence="10">
    <location>
        <position position="212"/>
    </location>
    <ligand>
        <name>Zn(2+)</name>
        <dbReference type="ChEBI" id="CHEBI:29105"/>
        <label>1</label>
    </ligand>
</feature>
<dbReference type="InterPro" id="IPR024079">
    <property type="entry name" value="MetalloPept_cat_dom_sf"/>
</dbReference>
<keyword evidence="10" id="KW-0106">Calcium</keyword>
<keyword evidence="5" id="KW-0378">Hydrolase</keyword>
<dbReference type="PROSITE" id="PS00546">
    <property type="entry name" value="CYSTEINE_SWITCH"/>
    <property type="match status" value="1"/>
</dbReference>
<dbReference type="GO" id="GO:0030198">
    <property type="term" value="P:extracellular matrix organization"/>
    <property type="evidence" value="ECO:0007669"/>
    <property type="project" value="TreeGrafter"/>
</dbReference>
<feature type="binding site" evidence="10">
    <location>
        <position position="227"/>
    </location>
    <ligand>
        <name>Ca(2+)</name>
        <dbReference type="ChEBI" id="CHEBI:29108"/>
        <label>3</label>
    </ligand>
</feature>
<dbReference type="GO" id="GO:0006508">
    <property type="term" value="P:proteolysis"/>
    <property type="evidence" value="ECO:0007669"/>
    <property type="project" value="UniProtKB-KW"/>
</dbReference>
<evidence type="ECO:0000256" key="7">
    <source>
        <dbReference type="ARBA" id="ARBA00023049"/>
    </source>
</evidence>
<evidence type="ECO:0000313" key="13">
    <source>
        <dbReference type="EMBL" id="KAK6922120.1"/>
    </source>
</evidence>
<feature type="binding site" description="in inhibited form" evidence="10">
    <location>
        <position position="111"/>
    </location>
    <ligand>
        <name>Zn(2+)</name>
        <dbReference type="ChEBI" id="CHEBI:29105"/>
        <label>2</label>
        <note>catalytic</note>
    </ligand>
</feature>
<dbReference type="InterPro" id="IPR006026">
    <property type="entry name" value="Peptidase_Metallo"/>
</dbReference>
<dbReference type="PANTHER" id="PTHR10201:SF268">
    <property type="entry name" value="PEPTIDASE METALLOPEPTIDASE DOMAIN-CONTAINING PROTEIN"/>
    <property type="match status" value="1"/>
</dbReference>
<reference evidence="13 14" key="1">
    <citation type="submission" date="2023-12" db="EMBL/GenBank/DDBJ databases">
        <title>A high-quality genome assembly for Dillenia turbinata (Dilleniales).</title>
        <authorList>
            <person name="Chanderbali A."/>
        </authorList>
    </citation>
    <scope>NUCLEOTIDE SEQUENCE [LARGE SCALE GENOMIC DNA]</scope>
    <source>
        <strain evidence="13">LSX21</strain>
        <tissue evidence="13">Leaf</tissue>
    </source>
</reference>
<dbReference type="EMBL" id="JBAMMX010000019">
    <property type="protein sequence ID" value="KAK6922120.1"/>
    <property type="molecule type" value="Genomic_DNA"/>
</dbReference>
<evidence type="ECO:0000259" key="12">
    <source>
        <dbReference type="SMART" id="SM00235"/>
    </source>
</evidence>
<dbReference type="SUPFAM" id="SSF55486">
    <property type="entry name" value="Metalloproteases ('zincins'), catalytic domain"/>
    <property type="match status" value="1"/>
</dbReference>
<dbReference type="PRINTS" id="PR00138">
    <property type="entry name" value="MATRIXIN"/>
</dbReference>
<evidence type="ECO:0000256" key="6">
    <source>
        <dbReference type="ARBA" id="ARBA00022833"/>
    </source>
</evidence>
<evidence type="ECO:0000256" key="11">
    <source>
        <dbReference type="SAM" id="SignalP"/>
    </source>
</evidence>
<keyword evidence="6 10" id="KW-0862">Zinc</keyword>
<feature type="binding site" evidence="10">
    <location>
        <position position="199"/>
    </location>
    <ligand>
        <name>Zn(2+)</name>
        <dbReference type="ChEBI" id="CHEBI:29105"/>
        <label>1</label>
    </ligand>
</feature>
<feature type="binding site" evidence="10">
    <location>
        <position position="248"/>
    </location>
    <ligand>
        <name>Zn(2+)</name>
        <dbReference type="ChEBI" id="CHEBI:29105"/>
        <label>2</label>
        <note>catalytic</note>
    </ligand>
</feature>
<dbReference type="InterPro" id="IPR002477">
    <property type="entry name" value="Peptidoglycan-bd-like"/>
</dbReference>
<feature type="binding site" evidence="10">
    <location>
        <position position="266"/>
    </location>
    <ligand>
        <name>Zn(2+)</name>
        <dbReference type="ChEBI" id="CHEBI:29105"/>
        <label>2</label>
        <note>catalytic</note>
    </ligand>
</feature>
<feature type="domain" description="Peptidase metallopeptidase" evidence="12">
    <location>
        <begin position="135"/>
        <end position="293"/>
    </location>
</feature>
<feature type="active site" evidence="9">
    <location>
        <position position="249"/>
    </location>
</feature>
<dbReference type="Proteomes" id="UP001370490">
    <property type="component" value="Unassembled WGS sequence"/>
</dbReference>
<evidence type="ECO:0000256" key="8">
    <source>
        <dbReference type="ARBA" id="ARBA00023145"/>
    </source>
</evidence>
<sequence length="293" mass="33782">MGLTNPRFQSLCAVVFLLMFLNIIQSLSNPFEVIEKFEGYHKGLRSRRVLQLRNYLQKFGYLKHQNSSLSNGEEFDEAVESAVKLYQQFYGLNITGYLDSDTVKLMIRPRCGVPDIINHEHTYYNFSPSFAFFPGHERWSSDHYNLRYRFLSPLLYILSEVFTRAFDKWAAVSMFRFQEMKFDLNSEIKIGFYTGNHGDGHPFDGPGGILAHAFAPEDGRMHFDADERWNTADPVPQNEFDLESAAIHEIGHLLGLRHSTDPAAAMYPVLGRGEVKRELGDDDVTGLFDLYRW</sequence>
<dbReference type="PANTHER" id="PTHR10201">
    <property type="entry name" value="MATRIX METALLOPROTEINASE"/>
    <property type="match status" value="1"/>
</dbReference>
<comment type="similarity">
    <text evidence="1">Belongs to the peptidase M10A family. Matrix metalloproteinases (MMPs) subfamily.</text>
</comment>
<dbReference type="GO" id="GO:0004222">
    <property type="term" value="F:metalloendopeptidase activity"/>
    <property type="evidence" value="ECO:0007669"/>
    <property type="project" value="InterPro"/>
</dbReference>
<dbReference type="InterPro" id="IPR036365">
    <property type="entry name" value="PGBD-like_sf"/>
</dbReference>
<feature type="binding site" evidence="10">
    <location>
        <position position="197"/>
    </location>
    <ligand>
        <name>Zn(2+)</name>
        <dbReference type="ChEBI" id="CHEBI:29105"/>
        <label>1</label>
    </ligand>
</feature>
<dbReference type="Pfam" id="PF01471">
    <property type="entry name" value="PG_binding_1"/>
    <property type="match status" value="1"/>
</dbReference>
<keyword evidence="2" id="KW-0645">Protease</keyword>
<dbReference type="GO" id="GO:0030574">
    <property type="term" value="P:collagen catabolic process"/>
    <property type="evidence" value="ECO:0007669"/>
    <property type="project" value="TreeGrafter"/>
</dbReference>
<feature type="binding site" evidence="10">
    <location>
        <position position="205"/>
    </location>
    <ligand>
        <name>Ca(2+)</name>
        <dbReference type="ChEBI" id="CHEBI:29108"/>
        <label>3</label>
    </ligand>
</feature>
<name>A0AAN8UUA9_9MAGN</name>